<keyword evidence="4" id="KW-1133">Transmembrane helix</keyword>
<sequence>MANVIDQDQQWLLNCLSATLDPNPEVRNFAETSLNQASLQPGFGGALSRVAANRDLSLGLPAVLLKQFIRKHWEGDEDVTVSVEEKGVIRRNLLASTDDSHRKICTAISMAIASIAAYDWPENWPELLPSLLTLIKDQSNMTRVQGALRCLALLSADLDDTVVPTLTYNMYLRSKALSIVYSCVSVIGVMSGVYKKETMALMAPMLKPWMDQFAIILGQPLQPEDPDDWSMRMEVLKCLNQLIQNFQTLAEGEFMIVVEPLWQTFVSAVGVYRRSSIDGADDSFEGNYDSDGADKSLDSFVIQLLEFLLTIVGSARLRKVVLSNVKQLVYHTVALLQMTEQQVHTWSMDANQFVADEDDETYSCRVSGALLLEEVINSCGVEGINAIIDATRERFSESQQEQAAGSAVWWRIREAALYALASVSDQLLEAETFFSLFIYVYAIPIYIIFCDTYAGPHEYPFLCARVLTLVAKFSPVVTYTFSLFCNSYLFCKFIIKFYPTQISHTVLQQFLYAAMKAVGMDV</sequence>
<dbReference type="EMBL" id="CAMGYJ010000008">
    <property type="protein sequence ID" value="CAI0458769.1"/>
    <property type="molecule type" value="Genomic_DNA"/>
</dbReference>
<dbReference type="InterPro" id="IPR001494">
    <property type="entry name" value="Importin-beta_N"/>
</dbReference>
<dbReference type="GO" id="GO:0031267">
    <property type="term" value="F:small GTPase binding"/>
    <property type="evidence" value="ECO:0007669"/>
    <property type="project" value="InterPro"/>
</dbReference>
<accession>A0AAV0NJQ2</accession>
<dbReference type="SUPFAM" id="SSF48371">
    <property type="entry name" value="ARM repeat"/>
    <property type="match status" value="1"/>
</dbReference>
<gene>
    <name evidence="6" type="ORF">LITE_LOCUS33686</name>
</gene>
<dbReference type="PANTHER" id="PTHR10997:SF9">
    <property type="entry name" value="IMPORTIN-9"/>
    <property type="match status" value="1"/>
</dbReference>
<evidence type="ECO:0000313" key="7">
    <source>
        <dbReference type="Proteomes" id="UP001154282"/>
    </source>
</evidence>
<dbReference type="Proteomes" id="UP001154282">
    <property type="component" value="Unassembled WGS sequence"/>
</dbReference>
<keyword evidence="4" id="KW-0812">Transmembrane</keyword>
<dbReference type="GO" id="GO:0006606">
    <property type="term" value="P:protein import into nucleus"/>
    <property type="evidence" value="ECO:0007669"/>
    <property type="project" value="TreeGrafter"/>
</dbReference>
<dbReference type="PANTHER" id="PTHR10997">
    <property type="entry name" value="IMPORTIN-7, 8, 11"/>
    <property type="match status" value="1"/>
</dbReference>
<feature type="transmembrane region" description="Helical" evidence="4">
    <location>
        <begin position="176"/>
        <end position="194"/>
    </location>
</feature>
<keyword evidence="2" id="KW-0813">Transport</keyword>
<evidence type="ECO:0000256" key="4">
    <source>
        <dbReference type="SAM" id="Phobius"/>
    </source>
</evidence>
<evidence type="ECO:0000256" key="3">
    <source>
        <dbReference type="ARBA" id="ARBA00023242"/>
    </source>
</evidence>
<dbReference type="InterPro" id="IPR016024">
    <property type="entry name" value="ARM-type_fold"/>
</dbReference>
<keyword evidence="4" id="KW-0472">Membrane</keyword>
<dbReference type="Pfam" id="PF08389">
    <property type="entry name" value="Xpo1"/>
    <property type="match status" value="1"/>
</dbReference>
<evidence type="ECO:0000256" key="1">
    <source>
        <dbReference type="ARBA" id="ARBA00004123"/>
    </source>
</evidence>
<name>A0AAV0NJQ2_9ROSI</name>
<dbReference type="Pfam" id="PF03810">
    <property type="entry name" value="IBN_N"/>
    <property type="match status" value="1"/>
</dbReference>
<dbReference type="Gene3D" id="1.25.10.10">
    <property type="entry name" value="Leucine-rich Repeat Variant"/>
    <property type="match status" value="1"/>
</dbReference>
<dbReference type="PROSITE" id="PS50166">
    <property type="entry name" value="IMPORTIN_B_NT"/>
    <property type="match status" value="1"/>
</dbReference>
<feature type="domain" description="Importin N-terminal" evidence="5">
    <location>
        <begin position="30"/>
        <end position="99"/>
    </location>
</feature>
<keyword evidence="7" id="KW-1185">Reference proteome</keyword>
<dbReference type="InterPro" id="IPR011989">
    <property type="entry name" value="ARM-like"/>
</dbReference>
<evidence type="ECO:0000259" key="5">
    <source>
        <dbReference type="PROSITE" id="PS50166"/>
    </source>
</evidence>
<dbReference type="InterPro" id="IPR013598">
    <property type="entry name" value="Exportin-1/Importin-b-like"/>
</dbReference>
<evidence type="ECO:0000313" key="6">
    <source>
        <dbReference type="EMBL" id="CAI0458769.1"/>
    </source>
</evidence>
<feature type="transmembrane region" description="Helical" evidence="4">
    <location>
        <begin position="436"/>
        <end position="456"/>
    </location>
</feature>
<keyword evidence="3" id="KW-0539">Nucleus</keyword>
<reference evidence="6" key="1">
    <citation type="submission" date="2022-08" db="EMBL/GenBank/DDBJ databases">
        <authorList>
            <person name="Gutierrez-Valencia J."/>
        </authorList>
    </citation>
    <scope>NUCLEOTIDE SEQUENCE</scope>
</reference>
<protein>
    <recommendedName>
        <fullName evidence="5">Importin N-terminal domain-containing protein</fullName>
    </recommendedName>
</protein>
<dbReference type="AlphaFoldDB" id="A0AAV0NJQ2"/>
<dbReference type="SMART" id="SM00913">
    <property type="entry name" value="IBN_N"/>
    <property type="match status" value="1"/>
</dbReference>
<proteinExistence type="predicted"/>
<dbReference type="GO" id="GO:0005829">
    <property type="term" value="C:cytosol"/>
    <property type="evidence" value="ECO:0007669"/>
    <property type="project" value="TreeGrafter"/>
</dbReference>
<comment type="caution">
    <text evidence="6">The sequence shown here is derived from an EMBL/GenBank/DDBJ whole genome shotgun (WGS) entry which is preliminary data.</text>
</comment>
<dbReference type="GO" id="GO:0005635">
    <property type="term" value="C:nuclear envelope"/>
    <property type="evidence" value="ECO:0007669"/>
    <property type="project" value="TreeGrafter"/>
</dbReference>
<organism evidence="6 7">
    <name type="scientific">Linum tenue</name>
    <dbReference type="NCBI Taxonomy" id="586396"/>
    <lineage>
        <taxon>Eukaryota</taxon>
        <taxon>Viridiplantae</taxon>
        <taxon>Streptophyta</taxon>
        <taxon>Embryophyta</taxon>
        <taxon>Tracheophyta</taxon>
        <taxon>Spermatophyta</taxon>
        <taxon>Magnoliopsida</taxon>
        <taxon>eudicotyledons</taxon>
        <taxon>Gunneridae</taxon>
        <taxon>Pentapetalae</taxon>
        <taxon>rosids</taxon>
        <taxon>fabids</taxon>
        <taxon>Malpighiales</taxon>
        <taxon>Linaceae</taxon>
        <taxon>Linum</taxon>
    </lineage>
</organism>
<evidence type="ECO:0000256" key="2">
    <source>
        <dbReference type="ARBA" id="ARBA00022448"/>
    </source>
</evidence>
<comment type="subcellular location">
    <subcellularLocation>
        <location evidence="1">Nucleus</location>
    </subcellularLocation>
</comment>